<reference evidence="3" key="1">
    <citation type="submission" date="2008-07" db="EMBL/GenBank/DDBJ databases">
        <title>Annotation of Ajellomyces capsulatus strain H88.</title>
        <authorList>
            <person name="Champion M."/>
            <person name="Cuomo C."/>
            <person name="Ma L.-J."/>
            <person name="Henn M.R."/>
            <person name="Sil A."/>
            <person name="Goldman B."/>
            <person name="Young S.K."/>
            <person name="Kodira C.D."/>
            <person name="Zeng Q."/>
            <person name="Koehrsen M."/>
            <person name="Alvarado L."/>
            <person name="Berlin A."/>
            <person name="Borenstein D."/>
            <person name="Chen Z."/>
            <person name="Engels R."/>
            <person name="Freedman E."/>
            <person name="Gellesch M."/>
            <person name="Goldberg J."/>
            <person name="Griggs A."/>
            <person name="Gujja S."/>
            <person name="Heiman D."/>
            <person name="Hepburn T."/>
            <person name="Howarth C."/>
            <person name="Jen D."/>
            <person name="Larson L."/>
            <person name="Lewis B."/>
            <person name="Mehta T."/>
            <person name="Park D."/>
            <person name="Pearson M."/>
            <person name="Roberts A."/>
            <person name="Saif S."/>
            <person name="Shea T."/>
            <person name="Shenoy N."/>
            <person name="Sisk P."/>
            <person name="Stolte C."/>
            <person name="Sykes S."/>
            <person name="Walk T."/>
            <person name="White J."/>
            <person name="Yandava C."/>
            <person name="Klein B."/>
            <person name="McEwen J.G."/>
            <person name="Puccia R."/>
            <person name="Goldman G.H."/>
            <person name="Felipe M.S."/>
            <person name="Nino-Vega G."/>
            <person name="San-Blas G."/>
            <person name="Taylor J."/>
            <person name="Mendoza L."/>
            <person name="Galagan J."/>
            <person name="Nusbaum C."/>
            <person name="Birren B."/>
        </authorList>
    </citation>
    <scope>NUCLEOTIDE SEQUENCE [LARGE SCALE GENOMIC DNA]</scope>
    <source>
        <strain evidence="3">H88</strain>
    </source>
</reference>
<dbReference type="HOGENOM" id="CLU_2196124_0_0_1"/>
<name>F0UFY7_AJEC8</name>
<gene>
    <name evidence="2" type="ORF">HCEG_04251</name>
</gene>
<feature type="compositionally biased region" description="Polar residues" evidence="1">
    <location>
        <begin position="45"/>
        <end position="56"/>
    </location>
</feature>
<organism evidence="3">
    <name type="scientific">Ajellomyces capsulatus (strain H88)</name>
    <name type="common">Darling's disease fungus</name>
    <name type="synonym">Histoplasma capsulatum</name>
    <dbReference type="NCBI Taxonomy" id="544711"/>
    <lineage>
        <taxon>Eukaryota</taxon>
        <taxon>Fungi</taxon>
        <taxon>Dikarya</taxon>
        <taxon>Ascomycota</taxon>
        <taxon>Pezizomycotina</taxon>
        <taxon>Eurotiomycetes</taxon>
        <taxon>Eurotiomycetidae</taxon>
        <taxon>Onygenales</taxon>
        <taxon>Ajellomycetaceae</taxon>
        <taxon>Histoplasma</taxon>
    </lineage>
</organism>
<feature type="region of interest" description="Disordered" evidence="1">
    <location>
        <begin position="38"/>
        <end position="61"/>
    </location>
</feature>
<sequence>MDPPSSRQLLPLLHPGRGMPVLCSSFLVGIFSSQNPRPYTAAPSAATNPTQRSSFRLSVERGSVSERGSDFCRLRKGTDTLHLAINRKTLSPDPHGFPPSIFVAWTPD</sequence>
<dbReference type="AlphaFoldDB" id="F0UFY7"/>
<evidence type="ECO:0000313" key="3">
    <source>
        <dbReference type="Proteomes" id="UP000008142"/>
    </source>
</evidence>
<accession>F0UFY7</accession>
<dbReference type="Proteomes" id="UP000008142">
    <property type="component" value="Unassembled WGS sequence"/>
</dbReference>
<evidence type="ECO:0000256" key="1">
    <source>
        <dbReference type="SAM" id="MobiDB-lite"/>
    </source>
</evidence>
<protein>
    <submittedName>
        <fullName evidence="2">Predicted protein</fullName>
    </submittedName>
</protein>
<dbReference type="EMBL" id="DS990638">
    <property type="protein sequence ID" value="EGC45036.1"/>
    <property type="molecule type" value="Genomic_DNA"/>
</dbReference>
<proteinExistence type="predicted"/>
<evidence type="ECO:0000313" key="2">
    <source>
        <dbReference type="EMBL" id="EGC45036.1"/>
    </source>
</evidence>